<comment type="caution">
    <text evidence="1">The sequence shown here is derived from an EMBL/GenBank/DDBJ whole genome shotgun (WGS) entry which is preliminary data.</text>
</comment>
<dbReference type="Proteomes" id="UP000805614">
    <property type="component" value="Unassembled WGS sequence"/>
</dbReference>
<dbReference type="RefSeq" id="WP_187245923.1">
    <property type="nucleotide sequence ID" value="NZ_BAAAOK010000001.1"/>
</dbReference>
<reference evidence="1 2" key="1">
    <citation type="submission" date="2020-06" db="EMBL/GenBank/DDBJ databases">
        <title>Actinomadura xiongansis sp. nov., isolated from soil of Baiyangdian.</title>
        <authorList>
            <person name="Zhang X."/>
        </authorList>
    </citation>
    <scope>NUCLEOTIDE SEQUENCE [LARGE SCALE GENOMIC DNA]</scope>
    <source>
        <strain evidence="1 2">HBUM206468</strain>
    </source>
</reference>
<proteinExistence type="predicted"/>
<sequence length="63" mass="6501">MPLAELIGGDEPAGRTVWAVDAGLGLAAAGDQAGGLFLWRLHRTGAAPATPAAESPHWIRPRC</sequence>
<keyword evidence="2" id="KW-1185">Reference proteome</keyword>
<evidence type="ECO:0000313" key="1">
    <source>
        <dbReference type="EMBL" id="MBC6468870.1"/>
    </source>
</evidence>
<name>A0ABR7LVU4_9ACTN</name>
<dbReference type="EMBL" id="JABVEC010000022">
    <property type="protein sequence ID" value="MBC6468870.1"/>
    <property type="molecule type" value="Genomic_DNA"/>
</dbReference>
<accession>A0ABR7LVU4</accession>
<gene>
    <name evidence="1" type="ORF">HKK74_25750</name>
</gene>
<protein>
    <submittedName>
        <fullName evidence="1">Uncharacterized protein</fullName>
    </submittedName>
</protein>
<evidence type="ECO:0000313" key="2">
    <source>
        <dbReference type="Proteomes" id="UP000805614"/>
    </source>
</evidence>
<organism evidence="1 2">
    <name type="scientific">Actinomadura alba</name>
    <dbReference type="NCBI Taxonomy" id="406431"/>
    <lineage>
        <taxon>Bacteria</taxon>
        <taxon>Bacillati</taxon>
        <taxon>Actinomycetota</taxon>
        <taxon>Actinomycetes</taxon>
        <taxon>Streptosporangiales</taxon>
        <taxon>Thermomonosporaceae</taxon>
        <taxon>Actinomadura</taxon>
    </lineage>
</organism>